<keyword evidence="2" id="KW-0238">DNA-binding</keyword>
<dbReference type="AlphaFoldDB" id="A0A5S4GFC5"/>
<keyword evidence="6" id="KW-1185">Reference proteome</keyword>
<dbReference type="Proteomes" id="UP000306628">
    <property type="component" value="Unassembled WGS sequence"/>
</dbReference>
<dbReference type="OrthoDB" id="370168at2"/>
<evidence type="ECO:0000256" key="3">
    <source>
        <dbReference type="ARBA" id="ARBA00023163"/>
    </source>
</evidence>
<dbReference type="Gene3D" id="1.10.10.10">
    <property type="entry name" value="Winged helix-like DNA-binding domain superfamily/Winged helix DNA-binding domain"/>
    <property type="match status" value="1"/>
</dbReference>
<proteinExistence type="predicted"/>
<dbReference type="GO" id="GO:0003677">
    <property type="term" value="F:DNA binding"/>
    <property type="evidence" value="ECO:0007669"/>
    <property type="project" value="UniProtKB-KW"/>
</dbReference>
<dbReference type="InterPro" id="IPR036390">
    <property type="entry name" value="WH_DNA-bd_sf"/>
</dbReference>
<keyword evidence="3" id="KW-0804">Transcription</keyword>
<dbReference type="Pfam" id="PF01638">
    <property type="entry name" value="HxlR"/>
    <property type="match status" value="1"/>
</dbReference>
<dbReference type="InterPro" id="IPR002577">
    <property type="entry name" value="HTH_HxlR"/>
</dbReference>
<dbReference type="InterPro" id="IPR036388">
    <property type="entry name" value="WH-like_DNA-bd_sf"/>
</dbReference>
<evidence type="ECO:0000256" key="2">
    <source>
        <dbReference type="ARBA" id="ARBA00023125"/>
    </source>
</evidence>
<dbReference type="PANTHER" id="PTHR33204">
    <property type="entry name" value="TRANSCRIPTIONAL REGULATOR, MARR FAMILY"/>
    <property type="match status" value="1"/>
</dbReference>
<accession>A0A5S4GFC5</accession>
<evidence type="ECO:0000313" key="6">
    <source>
        <dbReference type="Proteomes" id="UP000306628"/>
    </source>
</evidence>
<comment type="caution">
    <text evidence="5">The sequence shown here is derived from an EMBL/GenBank/DDBJ whole genome shotgun (WGS) entry which is preliminary data.</text>
</comment>
<protein>
    <submittedName>
        <fullName evidence="5">Helix-turn-helix transcriptional regulator</fullName>
    </submittedName>
</protein>
<organism evidence="5 6">
    <name type="scientific">Nonomuraea zeae</name>
    <dbReference type="NCBI Taxonomy" id="1642303"/>
    <lineage>
        <taxon>Bacteria</taxon>
        <taxon>Bacillati</taxon>
        <taxon>Actinomycetota</taxon>
        <taxon>Actinomycetes</taxon>
        <taxon>Streptosporangiales</taxon>
        <taxon>Streptosporangiaceae</taxon>
        <taxon>Nonomuraea</taxon>
    </lineage>
</organism>
<reference evidence="5 6" key="1">
    <citation type="submission" date="2019-05" db="EMBL/GenBank/DDBJ databases">
        <title>Draft genome sequence of Nonomuraea zeae DSM 100528.</title>
        <authorList>
            <person name="Saricaoglu S."/>
            <person name="Isik K."/>
        </authorList>
    </citation>
    <scope>NUCLEOTIDE SEQUENCE [LARGE SCALE GENOMIC DNA]</scope>
    <source>
        <strain evidence="5 6">DSM 100528</strain>
    </source>
</reference>
<feature type="domain" description="HTH hxlR-type" evidence="4">
    <location>
        <begin position="23"/>
        <end position="121"/>
    </location>
</feature>
<gene>
    <name evidence="5" type="ORF">ETD85_25130</name>
</gene>
<dbReference type="EMBL" id="VCKX01000080">
    <property type="protein sequence ID" value="TMR31666.1"/>
    <property type="molecule type" value="Genomic_DNA"/>
</dbReference>
<evidence type="ECO:0000259" key="4">
    <source>
        <dbReference type="PROSITE" id="PS51118"/>
    </source>
</evidence>
<evidence type="ECO:0000313" key="5">
    <source>
        <dbReference type="EMBL" id="TMR31666.1"/>
    </source>
</evidence>
<dbReference type="PROSITE" id="PS51118">
    <property type="entry name" value="HTH_HXLR"/>
    <property type="match status" value="1"/>
</dbReference>
<name>A0A5S4GFC5_9ACTN</name>
<keyword evidence="1" id="KW-0805">Transcription regulation</keyword>
<dbReference type="SUPFAM" id="SSF46785">
    <property type="entry name" value="Winged helix' DNA-binding domain"/>
    <property type="match status" value="1"/>
</dbReference>
<sequence>MILVTSSCYKYLVDTGDAFDPNCPTRLVLDRIGDKWSVLVLLSLDGGPLRFTQLRTRIGGVTPKVLTQTLRAMEHDGLVTREVFAEVPPRVEYALTELGRSLHGPVSVVARWAEENVSEILRCREKAS</sequence>
<evidence type="ECO:0000256" key="1">
    <source>
        <dbReference type="ARBA" id="ARBA00023015"/>
    </source>
</evidence>
<dbReference type="PANTHER" id="PTHR33204:SF18">
    <property type="entry name" value="TRANSCRIPTIONAL REGULATORY PROTEIN"/>
    <property type="match status" value="1"/>
</dbReference>